<dbReference type="RefSeq" id="XP_046075497.1">
    <property type="nucleotide sequence ID" value="XM_046212540.1"/>
</dbReference>
<dbReference type="Pfam" id="PF04193">
    <property type="entry name" value="PQ-loop"/>
    <property type="match status" value="2"/>
</dbReference>
<evidence type="ECO:0000256" key="2">
    <source>
        <dbReference type="ARBA" id="ARBA00022692"/>
    </source>
</evidence>
<evidence type="ECO:0000313" key="6">
    <source>
        <dbReference type="EMBL" id="KAH8702121.1"/>
    </source>
</evidence>
<feature type="transmembrane region" description="Helical" evidence="5">
    <location>
        <begin position="159"/>
        <end position="180"/>
    </location>
</feature>
<keyword evidence="2 5" id="KW-0812">Transmembrane</keyword>
<proteinExistence type="predicted"/>
<evidence type="ECO:0000256" key="3">
    <source>
        <dbReference type="ARBA" id="ARBA00022989"/>
    </source>
</evidence>
<dbReference type="GO" id="GO:0005829">
    <property type="term" value="C:cytosol"/>
    <property type="evidence" value="ECO:0007669"/>
    <property type="project" value="GOC"/>
</dbReference>
<accession>A0AAD4KXI5</accession>
<evidence type="ECO:0000256" key="1">
    <source>
        <dbReference type="ARBA" id="ARBA00004141"/>
    </source>
</evidence>
<keyword evidence="4 5" id="KW-0472">Membrane</keyword>
<dbReference type="GeneID" id="70242827"/>
<organism evidence="6 7">
    <name type="scientific">Talaromyces proteolyticus</name>
    <dbReference type="NCBI Taxonomy" id="1131652"/>
    <lineage>
        <taxon>Eukaryota</taxon>
        <taxon>Fungi</taxon>
        <taxon>Dikarya</taxon>
        <taxon>Ascomycota</taxon>
        <taxon>Pezizomycotina</taxon>
        <taxon>Eurotiomycetes</taxon>
        <taxon>Eurotiomycetidae</taxon>
        <taxon>Eurotiales</taxon>
        <taxon>Trichocomaceae</taxon>
        <taxon>Talaromyces</taxon>
        <taxon>Talaromyces sect. Bacilispori</taxon>
    </lineage>
</organism>
<dbReference type="AlphaFoldDB" id="A0AAD4KXI5"/>
<evidence type="ECO:0000313" key="7">
    <source>
        <dbReference type="Proteomes" id="UP001201262"/>
    </source>
</evidence>
<dbReference type="PANTHER" id="PTHR14856">
    <property type="entry name" value="PQ-LOOP REPEAT-CONTAINING PROTEIN 1-LIKE PROTEIN"/>
    <property type="match status" value="1"/>
</dbReference>
<gene>
    <name evidence="6" type="ORF">BGW36DRAFT_314868</name>
</gene>
<evidence type="ECO:0000256" key="5">
    <source>
        <dbReference type="SAM" id="Phobius"/>
    </source>
</evidence>
<dbReference type="GO" id="GO:0016020">
    <property type="term" value="C:membrane"/>
    <property type="evidence" value="ECO:0007669"/>
    <property type="project" value="UniProtKB-SubCell"/>
</dbReference>
<dbReference type="GO" id="GO:0045332">
    <property type="term" value="P:phospholipid translocation"/>
    <property type="evidence" value="ECO:0007669"/>
    <property type="project" value="TreeGrafter"/>
</dbReference>
<dbReference type="GO" id="GO:0005802">
    <property type="term" value="C:trans-Golgi network"/>
    <property type="evidence" value="ECO:0007669"/>
    <property type="project" value="TreeGrafter"/>
</dbReference>
<dbReference type="InterPro" id="IPR006603">
    <property type="entry name" value="PQ-loop_rpt"/>
</dbReference>
<reference evidence="6" key="1">
    <citation type="submission" date="2021-12" db="EMBL/GenBank/DDBJ databases">
        <title>Convergent genome expansion in fungi linked to evolution of root-endophyte symbiosis.</title>
        <authorList>
            <consortium name="DOE Joint Genome Institute"/>
            <person name="Ke Y.-H."/>
            <person name="Bonito G."/>
            <person name="Liao H.-L."/>
            <person name="Looney B."/>
            <person name="Rojas-Flechas A."/>
            <person name="Nash J."/>
            <person name="Hameed K."/>
            <person name="Schadt C."/>
            <person name="Martin F."/>
            <person name="Crous P.W."/>
            <person name="Miettinen O."/>
            <person name="Magnuson J.K."/>
            <person name="Labbe J."/>
            <person name="Jacobson D."/>
            <person name="Doktycz M.J."/>
            <person name="Veneault-Fourrey C."/>
            <person name="Kuo A."/>
            <person name="Mondo S."/>
            <person name="Calhoun S."/>
            <person name="Riley R."/>
            <person name="Ohm R."/>
            <person name="LaButti K."/>
            <person name="Andreopoulos B."/>
            <person name="Pangilinan J."/>
            <person name="Nolan M."/>
            <person name="Tritt A."/>
            <person name="Clum A."/>
            <person name="Lipzen A."/>
            <person name="Daum C."/>
            <person name="Barry K."/>
            <person name="Grigoriev I.V."/>
            <person name="Vilgalys R."/>
        </authorList>
    </citation>
    <scope>NUCLEOTIDE SEQUENCE</scope>
    <source>
        <strain evidence="6">PMI_201</strain>
    </source>
</reference>
<dbReference type="GO" id="GO:0042147">
    <property type="term" value="P:retrograde transport, endosome to Golgi"/>
    <property type="evidence" value="ECO:0007669"/>
    <property type="project" value="TreeGrafter"/>
</dbReference>
<sequence>MWLFDIILEYAAPFFLVTAPITSYADQIYSIHKSRSSAGFSLDIPLIMLVASIVKIFYWFGDHYAISLLLQAVNMTFVQLFLLKIALNYRPTPGAKEGIEHVPFSGQQQDHSDAGIPRPYNFWRWRKEKPYWTFLVYFSAILFVIQVFCPFISRSQTYIGLLGYSGLGVEAFLPVPQVLANQRSRSCKGFRLSVLVSWLLGDAMKMSYLFYTKDVIPPAFKFCAIFQCICDCYLGIQYLMYGNGRTEYRQEKGDRWGTSEKDIRLG</sequence>
<dbReference type="InterPro" id="IPR052241">
    <property type="entry name" value="SLC66/Scramblase_ANY1"/>
</dbReference>
<keyword evidence="7" id="KW-1185">Reference proteome</keyword>
<keyword evidence="3 5" id="KW-1133">Transmembrane helix</keyword>
<feature type="transmembrane region" description="Helical" evidence="5">
    <location>
        <begin position="37"/>
        <end position="58"/>
    </location>
</feature>
<comment type="subcellular location">
    <subcellularLocation>
        <location evidence="1">Membrane</location>
        <topology evidence="1">Multi-pass membrane protein</topology>
    </subcellularLocation>
</comment>
<dbReference type="Proteomes" id="UP001201262">
    <property type="component" value="Unassembled WGS sequence"/>
</dbReference>
<dbReference type="Gene3D" id="1.20.1280.290">
    <property type="match status" value="2"/>
</dbReference>
<feature type="transmembrane region" description="Helical" evidence="5">
    <location>
        <begin position="6"/>
        <end position="25"/>
    </location>
</feature>
<dbReference type="GO" id="GO:0005768">
    <property type="term" value="C:endosome"/>
    <property type="evidence" value="ECO:0007669"/>
    <property type="project" value="TreeGrafter"/>
</dbReference>
<protein>
    <submittedName>
        <fullName evidence="6">PQ loop repeat protein</fullName>
    </submittedName>
</protein>
<comment type="caution">
    <text evidence="6">The sequence shown here is derived from an EMBL/GenBank/DDBJ whole genome shotgun (WGS) entry which is preliminary data.</text>
</comment>
<feature type="transmembrane region" description="Helical" evidence="5">
    <location>
        <begin position="64"/>
        <end position="83"/>
    </location>
</feature>
<name>A0AAD4KXI5_9EURO</name>
<dbReference type="PANTHER" id="PTHR14856:SF9">
    <property type="entry name" value="PQ-LOOP REPEAT-CONTAINING PROTEIN 1"/>
    <property type="match status" value="1"/>
</dbReference>
<dbReference type="EMBL" id="JAJTJA010000003">
    <property type="protein sequence ID" value="KAH8702121.1"/>
    <property type="molecule type" value="Genomic_DNA"/>
</dbReference>
<feature type="transmembrane region" description="Helical" evidence="5">
    <location>
        <begin position="131"/>
        <end position="153"/>
    </location>
</feature>
<evidence type="ECO:0000256" key="4">
    <source>
        <dbReference type="ARBA" id="ARBA00023136"/>
    </source>
</evidence>